<reference evidence="1" key="1">
    <citation type="submission" date="2018-05" db="EMBL/GenBank/DDBJ databases">
        <authorList>
            <person name="Lanie J.A."/>
            <person name="Ng W.-L."/>
            <person name="Kazmierczak K.M."/>
            <person name="Andrzejewski T.M."/>
            <person name="Davidsen T.M."/>
            <person name="Wayne K.J."/>
            <person name="Tettelin H."/>
            <person name="Glass J.I."/>
            <person name="Rusch D."/>
            <person name="Podicherti R."/>
            <person name="Tsui H.-C.T."/>
            <person name="Winkler M.E."/>
        </authorList>
    </citation>
    <scope>NUCLEOTIDE SEQUENCE</scope>
</reference>
<proteinExistence type="predicted"/>
<feature type="non-terminal residue" evidence="1">
    <location>
        <position position="1"/>
    </location>
</feature>
<sequence length="48" mass="5194">VPLLNESPLISNDMFPTETIPGLPVGAAHRRLVADLSHPYSKGNIQVQ</sequence>
<protein>
    <submittedName>
        <fullName evidence="1">Uncharacterized protein</fullName>
    </submittedName>
</protein>
<dbReference type="EMBL" id="UINC01063313">
    <property type="protein sequence ID" value="SVB90820.1"/>
    <property type="molecule type" value="Genomic_DNA"/>
</dbReference>
<evidence type="ECO:0000313" key="1">
    <source>
        <dbReference type="EMBL" id="SVB90820.1"/>
    </source>
</evidence>
<dbReference type="AlphaFoldDB" id="A0A382HU51"/>
<gene>
    <name evidence="1" type="ORF">METZ01_LOCUS243674</name>
</gene>
<organism evidence="1">
    <name type="scientific">marine metagenome</name>
    <dbReference type="NCBI Taxonomy" id="408172"/>
    <lineage>
        <taxon>unclassified sequences</taxon>
        <taxon>metagenomes</taxon>
        <taxon>ecological metagenomes</taxon>
    </lineage>
</organism>
<name>A0A382HU51_9ZZZZ</name>
<accession>A0A382HU51</accession>